<dbReference type="Proteomes" id="UP000824988">
    <property type="component" value="Chromosome"/>
</dbReference>
<reference evidence="2" key="1">
    <citation type="submission" date="2019-06" db="EMBL/GenBank/DDBJ databases">
        <title>Complete genome sequence of Methylogaea oryzae strain JCM16910.</title>
        <authorList>
            <person name="Asakawa S."/>
        </authorList>
    </citation>
    <scope>NUCLEOTIDE SEQUENCE</scope>
    <source>
        <strain evidence="2">E10</strain>
    </source>
</reference>
<name>A0A8D4VT64_9GAMM</name>
<dbReference type="InterPro" id="IPR036165">
    <property type="entry name" value="YefM-like_sf"/>
</dbReference>
<protein>
    <submittedName>
        <fullName evidence="2">Antitoxin</fullName>
    </submittedName>
</protein>
<sequence length="81" mass="8732">MTTEIGAYEAKTHLPELLRNVQAGQHFIITHRGSPVAELAPTGSSAKRKAGQAALRMQDFMRESAGAEGVDIKALLEEGRD</sequence>
<comment type="similarity">
    <text evidence="1">Belongs to the phD/YefM antitoxin family.</text>
</comment>
<keyword evidence="3" id="KW-1185">Reference proteome</keyword>
<dbReference type="InterPro" id="IPR051416">
    <property type="entry name" value="phD-YefM_TA_antitoxins"/>
</dbReference>
<dbReference type="KEGG" id="moz:MoryE10_24660"/>
<dbReference type="NCBIfam" id="TIGR01552">
    <property type="entry name" value="phd_fam"/>
    <property type="match status" value="1"/>
</dbReference>
<dbReference type="EMBL" id="AP019782">
    <property type="protein sequence ID" value="BBL71860.1"/>
    <property type="molecule type" value="Genomic_DNA"/>
</dbReference>
<dbReference type="RefSeq" id="WP_054774505.1">
    <property type="nucleotide sequence ID" value="NZ_AP019782.1"/>
</dbReference>
<dbReference type="AlphaFoldDB" id="A0A8D4VT64"/>
<organism evidence="2 3">
    <name type="scientific">Methylogaea oryzae</name>
    <dbReference type="NCBI Taxonomy" id="1295382"/>
    <lineage>
        <taxon>Bacteria</taxon>
        <taxon>Pseudomonadati</taxon>
        <taxon>Pseudomonadota</taxon>
        <taxon>Gammaproteobacteria</taxon>
        <taxon>Methylococcales</taxon>
        <taxon>Methylococcaceae</taxon>
        <taxon>Methylogaea</taxon>
    </lineage>
</organism>
<evidence type="ECO:0000313" key="2">
    <source>
        <dbReference type="EMBL" id="BBL71860.1"/>
    </source>
</evidence>
<dbReference type="PANTHER" id="PTHR35377">
    <property type="entry name" value="ANTITOXIN VAPB49-RELATED-RELATED"/>
    <property type="match status" value="1"/>
</dbReference>
<dbReference type="SUPFAM" id="SSF143120">
    <property type="entry name" value="YefM-like"/>
    <property type="match status" value="1"/>
</dbReference>
<proteinExistence type="inferred from homology"/>
<evidence type="ECO:0000256" key="1">
    <source>
        <dbReference type="ARBA" id="ARBA00009981"/>
    </source>
</evidence>
<gene>
    <name evidence="2" type="ORF">MoryE10_24660</name>
</gene>
<dbReference type="PANTHER" id="PTHR35377:SF7">
    <property type="entry name" value="SSL1004 PROTEIN"/>
    <property type="match status" value="1"/>
</dbReference>
<accession>A0A8D4VT64</accession>
<evidence type="ECO:0000313" key="3">
    <source>
        <dbReference type="Proteomes" id="UP000824988"/>
    </source>
</evidence>
<dbReference type="Gene3D" id="3.40.1620.10">
    <property type="entry name" value="YefM-like domain"/>
    <property type="match status" value="1"/>
</dbReference>